<dbReference type="InterPro" id="IPR042230">
    <property type="entry name" value="CusF_sf"/>
</dbReference>
<dbReference type="Gene3D" id="2.40.50.320">
    <property type="entry name" value="Copper binding periplasmic protein CusF"/>
    <property type="match status" value="1"/>
</dbReference>
<dbReference type="RefSeq" id="WP_108976811.1">
    <property type="nucleotide sequence ID" value="NZ_CP022188.1"/>
</dbReference>
<accession>A0A2U8H6Y2</accession>
<evidence type="ECO:0000256" key="1">
    <source>
        <dbReference type="SAM" id="SignalP"/>
    </source>
</evidence>
<dbReference type="Pfam" id="PF11604">
    <property type="entry name" value="CusF_Ec"/>
    <property type="match status" value="1"/>
</dbReference>
<name>A0A2U8H6Y2_9RHOO</name>
<keyword evidence="1" id="KW-0732">Signal</keyword>
<protein>
    <submittedName>
        <fullName evidence="2">RND transporter</fullName>
    </submittedName>
</protein>
<dbReference type="AlphaFoldDB" id="A0A2U8H6Y2"/>
<proteinExistence type="predicted"/>
<evidence type="ECO:0000313" key="2">
    <source>
        <dbReference type="EMBL" id="AWI81829.1"/>
    </source>
</evidence>
<evidence type="ECO:0000313" key="3">
    <source>
        <dbReference type="Proteomes" id="UP000244902"/>
    </source>
</evidence>
<organism evidence="2 3">
    <name type="scientific">Parazoarcus communis</name>
    <dbReference type="NCBI Taxonomy" id="41977"/>
    <lineage>
        <taxon>Bacteria</taxon>
        <taxon>Pseudomonadati</taxon>
        <taxon>Pseudomonadota</taxon>
        <taxon>Betaproteobacteria</taxon>
        <taxon>Rhodocyclales</taxon>
        <taxon>Zoogloeaceae</taxon>
        <taxon>Parazoarcus</taxon>
    </lineage>
</organism>
<feature type="signal peptide" evidence="1">
    <location>
        <begin position="1"/>
        <end position="21"/>
    </location>
</feature>
<dbReference type="EMBL" id="CP022188">
    <property type="protein sequence ID" value="AWI81829.1"/>
    <property type="molecule type" value="Genomic_DNA"/>
</dbReference>
<sequence>MKTTFAILAFAALAISAPALAADDHAAHQGAMGNMHDAAGMMSDGTVKKLDAAAGKLTISHGPLANLDMPPMTMVFRASDPALLNGVKVGDKIRFKAERVGGAFTVTELEVAK</sequence>
<dbReference type="InterPro" id="IPR021647">
    <property type="entry name" value="CusF_Ec"/>
</dbReference>
<gene>
    <name evidence="2" type="ORF">CEW87_22225</name>
</gene>
<dbReference type="Proteomes" id="UP000244902">
    <property type="component" value="Chromosome"/>
</dbReference>
<feature type="chain" id="PRO_5016160828" evidence="1">
    <location>
        <begin position="22"/>
        <end position="113"/>
    </location>
</feature>
<dbReference type="OrthoDB" id="9180744at2"/>
<reference evidence="2 3" key="1">
    <citation type="submission" date="2017-06" db="EMBL/GenBank/DDBJ databases">
        <title>Azoarcus sp. TSNA42 complete genome sequence.</title>
        <authorList>
            <person name="Woo J.-H."/>
            <person name="Kim H.-S."/>
        </authorList>
    </citation>
    <scope>NUCLEOTIDE SEQUENCE [LARGE SCALE GENOMIC DNA]</scope>
    <source>
        <strain evidence="2 3">TSNA42</strain>
    </source>
</reference>